<dbReference type="EMBL" id="RJVJ01000001">
    <property type="protein sequence ID" value="ROR42785.1"/>
    <property type="molecule type" value="Genomic_DNA"/>
</dbReference>
<dbReference type="OrthoDB" id="5289372at2"/>
<feature type="compositionally biased region" description="Basic and acidic residues" evidence="7">
    <location>
        <begin position="232"/>
        <end position="250"/>
    </location>
</feature>
<dbReference type="Proteomes" id="UP000267408">
    <property type="component" value="Unassembled WGS sequence"/>
</dbReference>
<dbReference type="Gene3D" id="1.20.144.10">
    <property type="entry name" value="Phosphatidic acid phosphatase type 2/haloperoxidase"/>
    <property type="match status" value="1"/>
</dbReference>
<dbReference type="Pfam" id="PF01569">
    <property type="entry name" value="PAP2"/>
    <property type="match status" value="1"/>
</dbReference>
<name>A0A8G1XA42_9ACTN</name>
<sequence length="250" mass="26009">MPTLLADAGSGSGDPDLGLLKAVNGLAADAPGWLDSLVAWTAEYGILLGLAAIGLTAWLSARRRPDAPVAVAGVLWAPLAVAIAELANLPISKLVDRPRPFVTHPELDVLVPGKEDTLSFVSDHSAMSMGIAVALFLVNRRLGLAAGALALLQGFCRLFVGVHYPTDVLGGYALATAVVLLLAPIAMAVLVPLCHALSRGALRPLVVARTAAADSGRRRQPAPSGRRSGRRAGRDRGRDHEPDHESDLAA</sequence>
<comment type="caution">
    <text evidence="10">The sequence shown here is derived from an EMBL/GenBank/DDBJ whole genome shotgun (WGS) entry which is preliminary data.</text>
</comment>
<evidence type="ECO:0000313" key="11">
    <source>
        <dbReference type="Proteomes" id="UP000267408"/>
    </source>
</evidence>
<keyword evidence="6 8" id="KW-0472">Membrane</keyword>
<evidence type="ECO:0000256" key="4">
    <source>
        <dbReference type="ARBA" id="ARBA00022801"/>
    </source>
</evidence>
<feature type="region of interest" description="Disordered" evidence="7">
    <location>
        <begin position="212"/>
        <end position="250"/>
    </location>
</feature>
<reference evidence="10 11" key="1">
    <citation type="submission" date="2018-11" db="EMBL/GenBank/DDBJ databases">
        <title>Sequencing the genomes of 1000 actinobacteria strains.</title>
        <authorList>
            <person name="Klenk H.-P."/>
        </authorList>
    </citation>
    <scope>NUCLEOTIDE SEQUENCE [LARGE SCALE GENOMIC DNA]</scope>
    <source>
        <strain evidence="10 11">DSM 44780</strain>
    </source>
</reference>
<feature type="transmembrane region" description="Helical" evidence="8">
    <location>
        <begin position="144"/>
        <end position="164"/>
    </location>
</feature>
<protein>
    <submittedName>
        <fullName evidence="10">Undecaprenyl-diphosphatase</fullName>
    </submittedName>
</protein>
<evidence type="ECO:0000259" key="9">
    <source>
        <dbReference type="SMART" id="SM00014"/>
    </source>
</evidence>
<dbReference type="PANTHER" id="PTHR14969">
    <property type="entry name" value="SPHINGOSINE-1-PHOSPHATE PHOSPHOHYDROLASE"/>
    <property type="match status" value="1"/>
</dbReference>
<dbReference type="GO" id="GO:0005886">
    <property type="term" value="C:plasma membrane"/>
    <property type="evidence" value="ECO:0007669"/>
    <property type="project" value="UniProtKB-SubCell"/>
</dbReference>
<feature type="domain" description="Phosphatidic acid phosphatase type 2/haloperoxidase" evidence="9">
    <location>
        <begin position="71"/>
        <end position="183"/>
    </location>
</feature>
<organism evidence="10 11">
    <name type="scientific">Kitasatospora cineracea</name>
    <dbReference type="NCBI Taxonomy" id="88074"/>
    <lineage>
        <taxon>Bacteria</taxon>
        <taxon>Bacillati</taxon>
        <taxon>Actinomycetota</taxon>
        <taxon>Actinomycetes</taxon>
        <taxon>Kitasatosporales</taxon>
        <taxon>Streptomycetaceae</taxon>
        <taxon>Kitasatospora</taxon>
    </lineage>
</organism>
<dbReference type="InterPro" id="IPR036938">
    <property type="entry name" value="PAP2/HPO_sf"/>
</dbReference>
<comment type="subcellular location">
    <subcellularLocation>
        <location evidence="1">Cell membrane</location>
        <topology evidence="1">Multi-pass membrane protein</topology>
    </subcellularLocation>
</comment>
<keyword evidence="5 8" id="KW-1133">Transmembrane helix</keyword>
<evidence type="ECO:0000256" key="5">
    <source>
        <dbReference type="ARBA" id="ARBA00022989"/>
    </source>
</evidence>
<keyword evidence="3 8" id="KW-0812">Transmembrane</keyword>
<dbReference type="AlphaFoldDB" id="A0A8G1XA42"/>
<dbReference type="PANTHER" id="PTHR14969:SF62">
    <property type="entry name" value="DECAPRENYLPHOSPHORYL-5-PHOSPHORIBOSE PHOSPHATASE RV3807C-RELATED"/>
    <property type="match status" value="1"/>
</dbReference>
<dbReference type="GO" id="GO:0016787">
    <property type="term" value="F:hydrolase activity"/>
    <property type="evidence" value="ECO:0007669"/>
    <property type="project" value="UniProtKB-KW"/>
</dbReference>
<keyword evidence="4" id="KW-0378">Hydrolase</keyword>
<dbReference type="SUPFAM" id="SSF48317">
    <property type="entry name" value="Acid phosphatase/Vanadium-dependent haloperoxidase"/>
    <property type="match status" value="1"/>
</dbReference>
<evidence type="ECO:0000256" key="2">
    <source>
        <dbReference type="ARBA" id="ARBA00022475"/>
    </source>
</evidence>
<feature type="transmembrane region" description="Helical" evidence="8">
    <location>
        <begin position="170"/>
        <end position="193"/>
    </location>
</feature>
<proteinExistence type="predicted"/>
<gene>
    <name evidence="10" type="ORF">EDD39_0910</name>
</gene>
<evidence type="ECO:0000313" key="10">
    <source>
        <dbReference type="EMBL" id="ROR42785.1"/>
    </source>
</evidence>
<evidence type="ECO:0000256" key="3">
    <source>
        <dbReference type="ARBA" id="ARBA00022692"/>
    </source>
</evidence>
<feature type="transmembrane region" description="Helical" evidence="8">
    <location>
        <begin position="37"/>
        <end position="59"/>
    </location>
</feature>
<evidence type="ECO:0000256" key="8">
    <source>
        <dbReference type="SAM" id="Phobius"/>
    </source>
</evidence>
<dbReference type="RefSeq" id="WP_123553473.1">
    <property type="nucleotide sequence ID" value="NZ_JBEYIY010000015.1"/>
</dbReference>
<evidence type="ECO:0000256" key="7">
    <source>
        <dbReference type="SAM" id="MobiDB-lite"/>
    </source>
</evidence>
<evidence type="ECO:0000256" key="6">
    <source>
        <dbReference type="ARBA" id="ARBA00023136"/>
    </source>
</evidence>
<feature type="transmembrane region" description="Helical" evidence="8">
    <location>
        <begin position="71"/>
        <end position="91"/>
    </location>
</feature>
<evidence type="ECO:0000256" key="1">
    <source>
        <dbReference type="ARBA" id="ARBA00004651"/>
    </source>
</evidence>
<keyword evidence="2" id="KW-1003">Cell membrane</keyword>
<dbReference type="InterPro" id="IPR000326">
    <property type="entry name" value="PAP2/HPO"/>
</dbReference>
<accession>A0A8G1XA42</accession>
<feature type="transmembrane region" description="Helical" evidence="8">
    <location>
        <begin position="117"/>
        <end position="137"/>
    </location>
</feature>
<dbReference type="SMART" id="SM00014">
    <property type="entry name" value="acidPPc"/>
    <property type="match status" value="1"/>
</dbReference>